<proteinExistence type="predicted"/>
<dbReference type="RefSeq" id="WP_311949829.1">
    <property type="nucleotide sequence ID" value="NZ_JAVLVU010000001.1"/>
</dbReference>
<protein>
    <recommendedName>
        <fullName evidence="3">DUF763 domain-containing protein</fullName>
    </recommendedName>
</protein>
<evidence type="ECO:0008006" key="3">
    <source>
        <dbReference type="Google" id="ProtNLM"/>
    </source>
</evidence>
<dbReference type="InterPro" id="IPR008482">
    <property type="entry name" value="DUF763"/>
</dbReference>
<comment type="caution">
    <text evidence="1">The sequence shown here is derived from an EMBL/GenBank/DDBJ whole genome shotgun (WGS) entry which is preliminary data.</text>
</comment>
<dbReference type="Proteomes" id="UP001258315">
    <property type="component" value="Unassembled WGS sequence"/>
</dbReference>
<name>A0ABU3GTF9_9SPHI</name>
<evidence type="ECO:0000313" key="1">
    <source>
        <dbReference type="EMBL" id="MDT3403069.1"/>
    </source>
</evidence>
<organism evidence="1 2">
    <name type="scientific">Mucilaginibacter terrae</name>
    <dbReference type="NCBI Taxonomy" id="1955052"/>
    <lineage>
        <taxon>Bacteria</taxon>
        <taxon>Pseudomonadati</taxon>
        <taxon>Bacteroidota</taxon>
        <taxon>Sphingobacteriia</taxon>
        <taxon>Sphingobacteriales</taxon>
        <taxon>Sphingobacteriaceae</taxon>
        <taxon>Mucilaginibacter</taxon>
    </lineage>
</organism>
<gene>
    <name evidence="1" type="ORF">QE417_002141</name>
</gene>
<reference evidence="2" key="1">
    <citation type="submission" date="2023-07" db="EMBL/GenBank/DDBJ databases">
        <title>Functional and genomic diversity of the sorghum phyllosphere microbiome.</title>
        <authorList>
            <person name="Shade A."/>
        </authorList>
    </citation>
    <scope>NUCLEOTIDE SEQUENCE [LARGE SCALE GENOMIC DNA]</scope>
    <source>
        <strain evidence="2">SORGH_AS_0422</strain>
    </source>
</reference>
<dbReference type="PANTHER" id="PTHR38597">
    <property type="entry name" value="BLL3834 PROTEIN"/>
    <property type="match status" value="1"/>
</dbReference>
<dbReference type="PANTHER" id="PTHR38597:SF1">
    <property type="entry name" value="BLL3834 PROTEIN"/>
    <property type="match status" value="1"/>
</dbReference>
<sequence>MPDHHDVRAKDVDLKRLGAVLWLAHEKQPADFEELLLLQGLGPRTLQSLALVSEVIHGTPSRFTDPARFAFAHGGKDGHPFPVPVKVYDETLKVLHTSIQRSKLGNNDKVEAIKKLSQIAQQAEHGFIPNADFDKVIENERNESWRHGGRTVLGKAKPPAEKQLRLF</sequence>
<dbReference type="EMBL" id="JAVLVU010000001">
    <property type="protein sequence ID" value="MDT3403069.1"/>
    <property type="molecule type" value="Genomic_DNA"/>
</dbReference>
<keyword evidence="2" id="KW-1185">Reference proteome</keyword>
<accession>A0ABU3GTF9</accession>
<dbReference type="Pfam" id="PF05559">
    <property type="entry name" value="DUF763"/>
    <property type="match status" value="1"/>
</dbReference>
<evidence type="ECO:0000313" key="2">
    <source>
        <dbReference type="Proteomes" id="UP001258315"/>
    </source>
</evidence>